<dbReference type="Gene3D" id="1.10.10.10">
    <property type="entry name" value="Winged helix-like DNA-binding domain superfamily/Winged helix DNA-binding domain"/>
    <property type="match status" value="1"/>
</dbReference>
<name>R9AZM2_9GAMM</name>
<feature type="domain" description="RNA polymerase sigma factor 70 region 4 type 2" evidence="6">
    <location>
        <begin position="113"/>
        <end position="165"/>
    </location>
</feature>
<dbReference type="InterPro" id="IPR013249">
    <property type="entry name" value="RNA_pol_sigma70_r4_t2"/>
</dbReference>
<keyword evidence="4" id="KW-0804">Transcription</keyword>
<protein>
    <submittedName>
        <fullName evidence="7">RNA polymerase sigma-70 factor, ECF subfamily</fullName>
    </submittedName>
</protein>
<evidence type="ECO:0000256" key="3">
    <source>
        <dbReference type="ARBA" id="ARBA00023082"/>
    </source>
</evidence>
<evidence type="ECO:0000313" key="7">
    <source>
        <dbReference type="EMBL" id="EOR07633.1"/>
    </source>
</evidence>
<dbReference type="GO" id="GO:0006352">
    <property type="term" value="P:DNA-templated transcription initiation"/>
    <property type="evidence" value="ECO:0007669"/>
    <property type="project" value="InterPro"/>
</dbReference>
<dbReference type="InterPro" id="IPR013325">
    <property type="entry name" value="RNA_pol_sigma_r2"/>
</dbReference>
<reference evidence="7 8" key="1">
    <citation type="submission" date="2013-03" db="EMBL/GenBank/DDBJ databases">
        <title>The Genome Sequence of Acinetobacter sp. CIP 110321.</title>
        <authorList>
            <consortium name="The Broad Institute Genome Sequencing Platform"/>
            <consortium name="The Broad Institute Genome Sequencing Center for Infectious Disease"/>
            <person name="Cerqueira G."/>
            <person name="Feldgarden M."/>
            <person name="Courvalin P."/>
            <person name="Perichon B."/>
            <person name="Grillot-Courvalin C."/>
            <person name="Clermont D."/>
            <person name="Rocha E."/>
            <person name="Yoon E.-J."/>
            <person name="Nemec A."/>
            <person name="Walker B."/>
            <person name="Young S.K."/>
            <person name="Zeng Q."/>
            <person name="Gargeya S."/>
            <person name="Fitzgerald M."/>
            <person name="Haas B."/>
            <person name="Abouelleil A."/>
            <person name="Alvarado L."/>
            <person name="Arachchi H.M."/>
            <person name="Berlin A.M."/>
            <person name="Chapman S.B."/>
            <person name="Dewar J."/>
            <person name="Goldberg J."/>
            <person name="Griggs A."/>
            <person name="Gujja S."/>
            <person name="Hansen M."/>
            <person name="Howarth C."/>
            <person name="Imamovic A."/>
            <person name="Larimer J."/>
            <person name="McCowan C."/>
            <person name="Murphy C."/>
            <person name="Neiman D."/>
            <person name="Pearson M."/>
            <person name="Priest M."/>
            <person name="Roberts A."/>
            <person name="Saif S."/>
            <person name="Shea T."/>
            <person name="Sisk P."/>
            <person name="Sykes S."/>
            <person name="Wortman J."/>
            <person name="Nusbaum C."/>
            <person name="Birren B."/>
        </authorList>
    </citation>
    <scope>NUCLEOTIDE SEQUENCE [LARGE SCALE GENOMIC DNA]</scope>
    <source>
        <strain evidence="7 8">CIP 110321</strain>
    </source>
</reference>
<dbReference type="SUPFAM" id="SSF88659">
    <property type="entry name" value="Sigma3 and sigma4 domains of RNA polymerase sigma factors"/>
    <property type="match status" value="1"/>
</dbReference>
<sequence length="175" mass="20492">MAYFMSSPAIDQQITMLYQQHHTWIYHWLYKKLGNSADAADLAQDTFLRVLARQQQLEFQQPRAYLVNIAKGLMVNWLQRKEVERAYLEVLIEQPEIQQPSPEHQIIIIETLLEVMALLAELPYSVVLTFLYAQLEKLKYQEIADRLDISVSTVKRNIQRAYLHCLKAMLAAEDL</sequence>
<evidence type="ECO:0000259" key="5">
    <source>
        <dbReference type="Pfam" id="PF04542"/>
    </source>
</evidence>
<dbReference type="Pfam" id="PF04542">
    <property type="entry name" value="Sigma70_r2"/>
    <property type="match status" value="1"/>
</dbReference>
<evidence type="ECO:0000259" key="6">
    <source>
        <dbReference type="Pfam" id="PF08281"/>
    </source>
</evidence>
<dbReference type="InterPro" id="IPR014284">
    <property type="entry name" value="RNA_pol_sigma-70_dom"/>
</dbReference>
<dbReference type="InterPro" id="IPR036388">
    <property type="entry name" value="WH-like_DNA-bd_sf"/>
</dbReference>
<evidence type="ECO:0000256" key="1">
    <source>
        <dbReference type="ARBA" id="ARBA00010641"/>
    </source>
</evidence>
<dbReference type="Pfam" id="PF08281">
    <property type="entry name" value="Sigma70_r4_2"/>
    <property type="match status" value="1"/>
</dbReference>
<dbReference type="PANTHER" id="PTHR43133">
    <property type="entry name" value="RNA POLYMERASE ECF-TYPE SIGMA FACTO"/>
    <property type="match status" value="1"/>
</dbReference>
<keyword evidence="3" id="KW-0731">Sigma factor</keyword>
<keyword evidence="2" id="KW-0805">Transcription regulation</keyword>
<gene>
    <name evidence="7" type="ORF">F896_02006</name>
</gene>
<proteinExistence type="inferred from homology"/>
<evidence type="ECO:0000256" key="4">
    <source>
        <dbReference type="ARBA" id="ARBA00023163"/>
    </source>
</evidence>
<feature type="domain" description="RNA polymerase sigma-70 region 2" evidence="5">
    <location>
        <begin position="17"/>
        <end position="81"/>
    </location>
</feature>
<evidence type="ECO:0000256" key="2">
    <source>
        <dbReference type="ARBA" id="ARBA00023015"/>
    </source>
</evidence>
<comment type="caution">
    <text evidence="7">The sequence shown here is derived from an EMBL/GenBank/DDBJ whole genome shotgun (WGS) entry which is preliminary data.</text>
</comment>
<dbReference type="EMBL" id="AQFL01000012">
    <property type="protein sequence ID" value="EOR07633.1"/>
    <property type="molecule type" value="Genomic_DNA"/>
</dbReference>
<dbReference type="PATRIC" id="fig|1217699.3.peg.1943"/>
<comment type="similarity">
    <text evidence="1">Belongs to the sigma-70 factor family. ECF subfamily.</text>
</comment>
<dbReference type="GO" id="GO:0016987">
    <property type="term" value="F:sigma factor activity"/>
    <property type="evidence" value="ECO:0007669"/>
    <property type="project" value="UniProtKB-KW"/>
</dbReference>
<dbReference type="InterPro" id="IPR013324">
    <property type="entry name" value="RNA_pol_sigma_r3/r4-like"/>
</dbReference>
<dbReference type="HOGENOM" id="CLU_047691_12_1_6"/>
<dbReference type="Proteomes" id="UP000016203">
    <property type="component" value="Unassembled WGS sequence"/>
</dbReference>
<dbReference type="AlphaFoldDB" id="R9AZM2"/>
<accession>R9AZM2</accession>
<dbReference type="InterPro" id="IPR039425">
    <property type="entry name" value="RNA_pol_sigma-70-like"/>
</dbReference>
<dbReference type="Gene3D" id="1.10.1740.10">
    <property type="match status" value="1"/>
</dbReference>
<dbReference type="PANTHER" id="PTHR43133:SF63">
    <property type="entry name" value="RNA POLYMERASE SIGMA FACTOR FECI-RELATED"/>
    <property type="match status" value="1"/>
</dbReference>
<organism evidence="7 8">
    <name type="scientific">Acinetobacter genomosp. 15BJ</name>
    <dbReference type="NCBI Taxonomy" id="106651"/>
    <lineage>
        <taxon>Bacteria</taxon>
        <taxon>Pseudomonadati</taxon>
        <taxon>Pseudomonadota</taxon>
        <taxon>Gammaproteobacteria</taxon>
        <taxon>Moraxellales</taxon>
        <taxon>Moraxellaceae</taxon>
        <taxon>Acinetobacter</taxon>
    </lineage>
</organism>
<dbReference type="GO" id="GO:0003677">
    <property type="term" value="F:DNA binding"/>
    <property type="evidence" value="ECO:0007669"/>
    <property type="project" value="InterPro"/>
</dbReference>
<evidence type="ECO:0000313" key="8">
    <source>
        <dbReference type="Proteomes" id="UP000016203"/>
    </source>
</evidence>
<dbReference type="InterPro" id="IPR007627">
    <property type="entry name" value="RNA_pol_sigma70_r2"/>
</dbReference>
<dbReference type="NCBIfam" id="TIGR02937">
    <property type="entry name" value="sigma70-ECF"/>
    <property type="match status" value="1"/>
</dbReference>
<dbReference type="SUPFAM" id="SSF88946">
    <property type="entry name" value="Sigma2 domain of RNA polymerase sigma factors"/>
    <property type="match status" value="1"/>
</dbReference>